<dbReference type="AlphaFoldDB" id="A0A921UQ08"/>
<protein>
    <submittedName>
        <fullName evidence="1">Uncharacterized protein</fullName>
    </submittedName>
</protein>
<reference evidence="1" key="2">
    <citation type="submission" date="2020-10" db="EMBL/GenBank/DDBJ databases">
        <authorList>
            <person name="Cooper E.A."/>
            <person name="Brenton Z.W."/>
            <person name="Flinn B.S."/>
            <person name="Jenkins J."/>
            <person name="Shu S."/>
            <person name="Flowers D."/>
            <person name="Luo F."/>
            <person name="Wang Y."/>
            <person name="Xia P."/>
            <person name="Barry K."/>
            <person name="Daum C."/>
            <person name="Lipzen A."/>
            <person name="Yoshinaga Y."/>
            <person name="Schmutz J."/>
            <person name="Saski C."/>
            <person name="Vermerris W."/>
            <person name="Kresovich S."/>
        </authorList>
    </citation>
    <scope>NUCLEOTIDE SEQUENCE</scope>
</reference>
<reference evidence="1" key="1">
    <citation type="journal article" date="2019" name="BMC Genomics">
        <title>A new reference genome for Sorghum bicolor reveals high levels of sequence similarity between sweet and grain genotypes: implications for the genetics of sugar metabolism.</title>
        <authorList>
            <person name="Cooper E.A."/>
            <person name="Brenton Z.W."/>
            <person name="Flinn B.S."/>
            <person name="Jenkins J."/>
            <person name="Shu S."/>
            <person name="Flowers D."/>
            <person name="Luo F."/>
            <person name="Wang Y."/>
            <person name="Xia P."/>
            <person name="Barry K."/>
            <person name="Daum C."/>
            <person name="Lipzen A."/>
            <person name="Yoshinaga Y."/>
            <person name="Schmutz J."/>
            <person name="Saski C."/>
            <person name="Vermerris W."/>
            <person name="Kresovich S."/>
        </authorList>
    </citation>
    <scope>NUCLEOTIDE SEQUENCE</scope>
</reference>
<gene>
    <name evidence="1" type="ORF">BDA96_03G401800</name>
</gene>
<organism evidence="1 2">
    <name type="scientific">Sorghum bicolor</name>
    <name type="common">Sorghum</name>
    <name type="synonym">Sorghum vulgare</name>
    <dbReference type="NCBI Taxonomy" id="4558"/>
    <lineage>
        <taxon>Eukaryota</taxon>
        <taxon>Viridiplantae</taxon>
        <taxon>Streptophyta</taxon>
        <taxon>Embryophyta</taxon>
        <taxon>Tracheophyta</taxon>
        <taxon>Spermatophyta</taxon>
        <taxon>Magnoliopsida</taxon>
        <taxon>Liliopsida</taxon>
        <taxon>Poales</taxon>
        <taxon>Poaceae</taxon>
        <taxon>PACMAD clade</taxon>
        <taxon>Panicoideae</taxon>
        <taxon>Andropogonodae</taxon>
        <taxon>Andropogoneae</taxon>
        <taxon>Sorghinae</taxon>
        <taxon>Sorghum</taxon>
    </lineage>
</organism>
<sequence length="80" mass="9363">MTRTNREMVQIFCGFAYWSLVFGFSLADMPSEFSLWSSRTSFPSRFRPRVLLRTGPWCSGFRRRSQSSHFGPPVLVFFTI</sequence>
<dbReference type="Proteomes" id="UP000807115">
    <property type="component" value="Chromosome 3"/>
</dbReference>
<comment type="caution">
    <text evidence="1">The sequence shown here is derived from an EMBL/GenBank/DDBJ whole genome shotgun (WGS) entry which is preliminary data.</text>
</comment>
<name>A0A921UQ08_SORBI</name>
<dbReference type="EMBL" id="CM027682">
    <property type="protein sequence ID" value="KAG0540357.1"/>
    <property type="molecule type" value="Genomic_DNA"/>
</dbReference>
<evidence type="ECO:0000313" key="2">
    <source>
        <dbReference type="Proteomes" id="UP000807115"/>
    </source>
</evidence>
<accession>A0A921UQ08</accession>
<evidence type="ECO:0000313" key="1">
    <source>
        <dbReference type="EMBL" id="KAG0540357.1"/>
    </source>
</evidence>
<proteinExistence type="predicted"/>